<dbReference type="Proteomes" id="UP000650524">
    <property type="component" value="Unassembled WGS sequence"/>
</dbReference>
<proteinExistence type="predicted"/>
<sequence>MKRKVRVIVLLLGIICLTWPGNVLAQQKKSVNERILEILIEKNIITKDQYEDLLQQAKEEESDKPETRKTTFAKMEKEDESPRATAGFKRGFYVESADKRSRILFRGRLHSDFKGYLGDNPQHDSFFIRRARLALAGRVYQYYAFRIEAEFAKGGARLNDAFLNFQYYKPVQFIVGQFKVPFSMEEMHSDNWIDFMERSIANKISPSRDIGMMFHGGIGDQIFYYQLGYFNGYKLNKPSDADDGKDLAGRAVVAPFLRSGSKAVEGLRLGASFTWGNENLAKNQWWNSGNWTTAAGTIYMGMSDGVVQNGTRIRGGAELYWDWGSTKLQSEYMIVKLGGLENGAVRNDYNIWGGYVSLSHCLTGEKFVFKNGKPGRIIPLRPFRLNGGGWGAFQVGARLEQVKGDRGLLTQGFVDPSQYTNRAAGVTFGINWYPVDMVRVMLNYYHMDFGDSIAVGDTTIDNEDVIMTRVELAL</sequence>
<dbReference type="Gene3D" id="2.40.160.10">
    <property type="entry name" value="Porin"/>
    <property type="match status" value="1"/>
</dbReference>
<evidence type="ECO:0000313" key="3">
    <source>
        <dbReference type="Proteomes" id="UP000650524"/>
    </source>
</evidence>
<dbReference type="AlphaFoldDB" id="A0A8J6T4P6"/>
<dbReference type="SUPFAM" id="SSF56935">
    <property type="entry name" value="Porins"/>
    <property type="match status" value="1"/>
</dbReference>
<evidence type="ECO:0008006" key="4">
    <source>
        <dbReference type="Google" id="ProtNLM"/>
    </source>
</evidence>
<protein>
    <recommendedName>
        <fullName evidence="4">Porin</fullName>
    </recommendedName>
</protein>
<name>A0A8J6T4P6_9DELT</name>
<dbReference type="Pfam" id="PF07396">
    <property type="entry name" value="Porin_O_P"/>
    <property type="match status" value="1"/>
</dbReference>
<evidence type="ECO:0000256" key="1">
    <source>
        <dbReference type="SAM" id="MobiDB-lite"/>
    </source>
</evidence>
<feature type="region of interest" description="Disordered" evidence="1">
    <location>
        <begin position="57"/>
        <end position="76"/>
    </location>
</feature>
<dbReference type="EMBL" id="JACNJD010000235">
    <property type="protein sequence ID" value="MBC8177772.1"/>
    <property type="molecule type" value="Genomic_DNA"/>
</dbReference>
<dbReference type="InterPro" id="IPR010870">
    <property type="entry name" value="Porin_O/P"/>
</dbReference>
<reference evidence="2 3" key="1">
    <citation type="submission" date="2020-08" db="EMBL/GenBank/DDBJ databases">
        <title>Bridging the membrane lipid divide: bacteria of the FCB group superphylum have the potential to synthesize archaeal ether lipids.</title>
        <authorList>
            <person name="Villanueva L."/>
            <person name="Von Meijenfeldt F.A.B."/>
            <person name="Westbye A.B."/>
            <person name="Yadav S."/>
            <person name="Hopmans E.C."/>
            <person name="Dutilh B.E."/>
            <person name="Sinninghe Damste J.S."/>
        </authorList>
    </citation>
    <scope>NUCLEOTIDE SEQUENCE [LARGE SCALE GENOMIC DNA]</scope>
    <source>
        <strain evidence="2">NIOZ-UU27</strain>
    </source>
</reference>
<gene>
    <name evidence="2" type="ORF">H8E19_10240</name>
</gene>
<organism evidence="2 3">
    <name type="scientific">Candidatus Desulfacyla euxinica</name>
    <dbReference type="NCBI Taxonomy" id="2841693"/>
    <lineage>
        <taxon>Bacteria</taxon>
        <taxon>Deltaproteobacteria</taxon>
        <taxon>Candidatus Desulfacyla</taxon>
    </lineage>
</organism>
<dbReference type="InterPro" id="IPR023614">
    <property type="entry name" value="Porin_dom_sf"/>
</dbReference>
<evidence type="ECO:0000313" key="2">
    <source>
        <dbReference type="EMBL" id="MBC8177772.1"/>
    </source>
</evidence>
<comment type="caution">
    <text evidence="2">The sequence shown here is derived from an EMBL/GenBank/DDBJ whole genome shotgun (WGS) entry which is preliminary data.</text>
</comment>
<accession>A0A8J6T4P6</accession>